<feature type="transmembrane region" description="Helical" evidence="1">
    <location>
        <begin position="266"/>
        <end position="289"/>
    </location>
</feature>
<keyword evidence="1" id="KW-1133">Transmembrane helix</keyword>
<dbReference type="CDD" id="cd18773">
    <property type="entry name" value="PDC1_HK_sensor"/>
    <property type="match status" value="1"/>
</dbReference>
<dbReference type="Gene3D" id="3.30.450.20">
    <property type="entry name" value="PAS domain"/>
    <property type="match status" value="1"/>
</dbReference>
<sequence length="297" mass="34023">MYIKDIQRFEENRYRARAYMSYILTRNLPNKLPNIHLDSIKIALDKIVHEVSVFDALYVLDASGIQIENTISLNKIYETGKGEDRSLKSYFYRVVKLRRCVLSDPYPSVLNNELCVTASMPIYDDKNNLLFVVCIDIKLEDILKIIKAGKFEFIFTQFSRFIYFCFALVLFIITCFLFKKGFLSLFDNQAIGIENMFESTIAITLALAIFDLAKTLIEQEVLGRTKEEEGGMQKTMVKFLGSIIIALAIEALMLVFKLAIGDLSQMIYAIYLISGVSLLLLGLSVYLFMVKYKNNSI</sequence>
<reference evidence="2 3" key="1">
    <citation type="submission" date="2018-08" db="EMBL/GenBank/DDBJ databases">
        <title>Survival mechanisms of Campylobacter hepaticus identified by genomic analysis and comparative transcriptomic analysis of in vivo and in vitro derived bacteria.</title>
        <authorList>
            <person name="Van T.T.H."/>
            <person name="Moore R.J."/>
        </authorList>
    </citation>
    <scope>NUCLEOTIDE SEQUENCE [LARGE SCALE GENOMIC DNA]</scope>
    <source>
        <strain evidence="2 3">54L</strain>
    </source>
</reference>
<dbReference type="SUPFAM" id="SSF103190">
    <property type="entry name" value="Sensory domain-like"/>
    <property type="match status" value="1"/>
</dbReference>
<dbReference type="AlphaFoldDB" id="A0A424Z1W4"/>
<comment type="caution">
    <text evidence="2">The sequence shown here is derived from an EMBL/GenBank/DDBJ whole genome shotgun (WGS) entry which is preliminary data.</text>
</comment>
<dbReference type="Proteomes" id="UP000286095">
    <property type="component" value="Unassembled WGS sequence"/>
</dbReference>
<dbReference type="InterPro" id="IPR029151">
    <property type="entry name" value="Sensor-like_sf"/>
</dbReference>
<feature type="transmembrane region" description="Helical" evidence="1">
    <location>
        <begin position="237"/>
        <end position="260"/>
    </location>
</feature>
<proteinExistence type="predicted"/>
<evidence type="ECO:0000256" key="1">
    <source>
        <dbReference type="SAM" id="Phobius"/>
    </source>
</evidence>
<organism evidence="2 3">
    <name type="scientific">Campylobacter hepaticus</name>
    <dbReference type="NCBI Taxonomy" id="1813019"/>
    <lineage>
        <taxon>Bacteria</taxon>
        <taxon>Pseudomonadati</taxon>
        <taxon>Campylobacterota</taxon>
        <taxon>Epsilonproteobacteria</taxon>
        <taxon>Campylobacterales</taxon>
        <taxon>Campylobacteraceae</taxon>
        <taxon>Campylobacter</taxon>
    </lineage>
</organism>
<evidence type="ECO:0000313" key="2">
    <source>
        <dbReference type="EMBL" id="RQD88111.1"/>
    </source>
</evidence>
<gene>
    <name evidence="2" type="ORF">DZD40_01995</name>
</gene>
<feature type="transmembrane region" description="Helical" evidence="1">
    <location>
        <begin position="161"/>
        <end position="179"/>
    </location>
</feature>
<evidence type="ECO:0000313" key="3">
    <source>
        <dbReference type="Proteomes" id="UP000286095"/>
    </source>
</evidence>
<evidence type="ECO:0008006" key="4">
    <source>
        <dbReference type="Google" id="ProtNLM"/>
    </source>
</evidence>
<keyword evidence="1" id="KW-0472">Membrane</keyword>
<dbReference type="Pfam" id="PF22673">
    <property type="entry name" value="MCP-like_PDC_1"/>
    <property type="match status" value="1"/>
</dbReference>
<dbReference type="EMBL" id="QURW01000004">
    <property type="protein sequence ID" value="RQD88111.1"/>
    <property type="molecule type" value="Genomic_DNA"/>
</dbReference>
<accession>A0A424Z1W4</accession>
<keyword evidence="1" id="KW-0812">Transmembrane</keyword>
<name>A0A424Z1W4_9BACT</name>
<dbReference type="RefSeq" id="WP_124134260.1">
    <property type="nucleotide sequence ID" value="NZ_QURW01000004.1"/>
</dbReference>
<protein>
    <recommendedName>
        <fullName evidence="4">General glycosylation pathway protein</fullName>
    </recommendedName>
</protein>
<dbReference type="STRING" id="1813019.A2J15_03730"/>